<evidence type="ECO:0008006" key="9">
    <source>
        <dbReference type="Google" id="ProtNLM"/>
    </source>
</evidence>
<protein>
    <recommendedName>
        <fullName evidence="9">ABC transport system permease protein</fullName>
    </recommendedName>
</protein>
<evidence type="ECO:0000256" key="4">
    <source>
        <dbReference type="ARBA" id="ARBA00022989"/>
    </source>
</evidence>
<evidence type="ECO:0000256" key="6">
    <source>
        <dbReference type="SAM" id="Phobius"/>
    </source>
</evidence>
<proteinExistence type="inferred from homology"/>
<dbReference type="RefSeq" id="WP_076712521.1">
    <property type="nucleotide sequence ID" value="NZ_MOEN01000006.1"/>
</dbReference>
<accession>A0A1R1MM68</accession>
<dbReference type="InterPro" id="IPR005226">
    <property type="entry name" value="UPF0014_fam"/>
</dbReference>
<keyword evidence="5 6" id="KW-0472">Membrane</keyword>
<keyword evidence="3 6" id="KW-0812">Transmembrane</keyword>
<keyword evidence="4 6" id="KW-1133">Transmembrane helix</keyword>
<evidence type="ECO:0000256" key="5">
    <source>
        <dbReference type="ARBA" id="ARBA00023136"/>
    </source>
</evidence>
<name>A0A1R1MM68_9BACT</name>
<reference evidence="7 8" key="1">
    <citation type="submission" date="2016-10" db="EMBL/GenBank/DDBJ databases">
        <title>Genome sequence of a sulfur-reducing bacterium Desulfurobacterium indicum K6013.</title>
        <authorList>
            <person name="Cao J."/>
            <person name="Shao Z."/>
            <person name="Alain K."/>
            <person name="Jebbar M."/>
        </authorList>
    </citation>
    <scope>NUCLEOTIDE SEQUENCE [LARGE SCALE GENOMIC DNA]</scope>
    <source>
        <strain evidence="7 8">K6013</strain>
    </source>
</reference>
<dbReference type="PANTHER" id="PTHR30028">
    <property type="entry name" value="UPF0014 INNER MEMBRANE PROTEIN YBBM-RELATED"/>
    <property type="match status" value="1"/>
</dbReference>
<comment type="similarity">
    <text evidence="2">Belongs to the UPF0014 family.</text>
</comment>
<dbReference type="PANTHER" id="PTHR30028:SF0">
    <property type="entry name" value="PROTEIN ALUMINUM SENSITIVE 3"/>
    <property type="match status" value="1"/>
</dbReference>
<feature type="transmembrane region" description="Helical" evidence="6">
    <location>
        <begin position="95"/>
        <end position="115"/>
    </location>
</feature>
<feature type="transmembrane region" description="Helical" evidence="6">
    <location>
        <begin position="220"/>
        <end position="245"/>
    </location>
</feature>
<comment type="caution">
    <text evidence="7">The sequence shown here is derived from an EMBL/GenBank/DDBJ whole genome shotgun (WGS) entry which is preliminary data.</text>
</comment>
<dbReference type="STRING" id="1914305.BLW93_02385"/>
<evidence type="ECO:0000313" key="7">
    <source>
        <dbReference type="EMBL" id="OMH40911.1"/>
    </source>
</evidence>
<feature type="transmembrane region" description="Helical" evidence="6">
    <location>
        <begin position="36"/>
        <end position="58"/>
    </location>
</feature>
<evidence type="ECO:0000256" key="2">
    <source>
        <dbReference type="ARBA" id="ARBA00005268"/>
    </source>
</evidence>
<feature type="transmembrane region" description="Helical" evidence="6">
    <location>
        <begin position="6"/>
        <end position="24"/>
    </location>
</feature>
<gene>
    <name evidence="7" type="ORF">BLW93_02385</name>
</gene>
<dbReference type="AlphaFoldDB" id="A0A1R1MM68"/>
<sequence>MIVETDILKFLALSYTFVLLVIIFDRKMEIGLWKELAVNSILSLIQLIGIGAVLIFLLKFNSRLMTFSIIIVMIFNASWIALSRFKLKSYDKKKIFFLIFITILFVTLTVIGPLLGVGFVTFKPTKIIPMCGIIVAGGMRALSLSFNFYKARLKDMEDFIVSLAAIGASDMKIFGIIFKEILRNATIPMRDMMKAAGIVHIPGIMVGLLMAGTFPLKAAIIQFTVLSSMLFEYALVPTMFMLLWIKIFGLKLETE</sequence>
<dbReference type="GO" id="GO:0005886">
    <property type="term" value="C:plasma membrane"/>
    <property type="evidence" value="ECO:0007669"/>
    <property type="project" value="TreeGrafter"/>
</dbReference>
<evidence type="ECO:0000256" key="1">
    <source>
        <dbReference type="ARBA" id="ARBA00004141"/>
    </source>
</evidence>
<feature type="transmembrane region" description="Helical" evidence="6">
    <location>
        <begin position="127"/>
        <end position="149"/>
    </location>
</feature>
<dbReference type="Pfam" id="PF03649">
    <property type="entry name" value="UPF0014"/>
    <property type="match status" value="1"/>
</dbReference>
<feature type="transmembrane region" description="Helical" evidence="6">
    <location>
        <begin position="195"/>
        <end position="214"/>
    </location>
</feature>
<keyword evidence="8" id="KW-1185">Reference proteome</keyword>
<comment type="subcellular location">
    <subcellularLocation>
        <location evidence="1">Membrane</location>
        <topology evidence="1">Multi-pass membrane protein</topology>
    </subcellularLocation>
</comment>
<organism evidence="7 8">
    <name type="scientific">Desulfurobacterium indicum</name>
    <dbReference type="NCBI Taxonomy" id="1914305"/>
    <lineage>
        <taxon>Bacteria</taxon>
        <taxon>Pseudomonadati</taxon>
        <taxon>Aquificota</taxon>
        <taxon>Aquificia</taxon>
        <taxon>Desulfurobacteriales</taxon>
        <taxon>Desulfurobacteriaceae</taxon>
        <taxon>Desulfurobacterium</taxon>
    </lineage>
</organism>
<evidence type="ECO:0000313" key="8">
    <source>
        <dbReference type="Proteomes" id="UP000187408"/>
    </source>
</evidence>
<dbReference type="Proteomes" id="UP000187408">
    <property type="component" value="Unassembled WGS sequence"/>
</dbReference>
<dbReference type="EMBL" id="MOEN01000006">
    <property type="protein sequence ID" value="OMH40911.1"/>
    <property type="molecule type" value="Genomic_DNA"/>
</dbReference>
<dbReference type="OrthoDB" id="9791807at2"/>
<feature type="transmembrane region" description="Helical" evidence="6">
    <location>
        <begin position="64"/>
        <end position="83"/>
    </location>
</feature>
<evidence type="ECO:0000256" key="3">
    <source>
        <dbReference type="ARBA" id="ARBA00022692"/>
    </source>
</evidence>